<dbReference type="EC" id="3.4.19.12" evidence="11"/>
<name>A0A7L2L2I6_9PASS</name>
<feature type="non-terminal residue" evidence="13">
    <location>
        <position position="361"/>
    </location>
</feature>
<keyword evidence="7 11" id="KW-0833">Ubl conjugation pathway</keyword>
<reference evidence="13 14" key="1">
    <citation type="submission" date="2019-09" db="EMBL/GenBank/DDBJ databases">
        <title>Bird 10,000 Genomes (B10K) Project - Family phase.</title>
        <authorList>
            <person name="Zhang G."/>
        </authorList>
    </citation>
    <scope>NUCLEOTIDE SEQUENCE [LARGE SCALE GENOMIC DNA]</scope>
    <source>
        <strain evidence="13">B10K-DU-001-36</strain>
        <tissue evidence="13">Muscle</tissue>
    </source>
</reference>
<dbReference type="FunFam" id="1.10.238.10:FF:000315">
    <property type="entry name" value="Ubiquitin carboxyl-terminal hydrolase MINDY-3"/>
    <property type="match status" value="1"/>
</dbReference>
<sequence>SYLKSPKFPIWILGSETHLTVFFAKLNSLSSLPHEIEKSLFTFGYLFFALFSPQSFLVKFVYFNFEILSPVFLNDTIKVSALYRQHCDANRYNLSVTPVQHSCPSVITVNIYLGLFLQLFPYSSLEWGKNLLLLQVFFAYVPVVWNFFMPSPVEDSMLQSNGTFHWPAQENHGKQSVQGTAPCKLPVWMTSLNTNDIFFVGFLWFFLPLQDMALVAPEAPSEQARRVFQTYDPEDNGFIPDTLLEDVMKALDLVSDPEYVNLMKTKLDPEGLGIILLGPFLQEFFPEQDSRVSESFTVYHYNGLKQSNYNEKVMYVEGTAVVMGFEEPMLQTDDTPVKRCLQTKWPYIELLWTTDRSPSLN</sequence>
<dbReference type="SUPFAM" id="SSF47473">
    <property type="entry name" value="EF-hand"/>
    <property type="match status" value="1"/>
</dbReference>
<dbReference type="PANTHER" id="PTHR12473:SF17">
    <property type="entry name" value="UBIQUITIN CARBOXYL-TERMINAL HYDROLASE MINDY-3"/>
    <property type="match status" value="1"/>
</dbReference>
<dbReference type="GO" id="GO:1990380">
    <property type="term" value="F:K48-linked deubiquitinase activity"/>
    <property type="evidence" value="ECO:0007669"/>
    <property type="project" value="UniProtKB-UniRule"/>
</dbReference>
<evidence type="ECO:0000313" key="13">
    <source>
        <dbReference type="EMBL" id="NXR41907.1"/>
    </source>
</evidence>
<protein>
    <recommendedName>
        <fullName evidence="11">Ubiquitin carboxyl-terminal hydrolase MINDY</fullName>
        <ecNumber evidence="11">3.4.19.12</ecNumber>
    </recommendedName>
</protein>
<dbReference type="SMART" id="SM01174">
    <property type="entry name" value="DUF4205"/>
    <property type="match status" value="1"/>
</dbReference>
<accession>A0A7L2L2I6</accession>
<evidence type="ECO:0000256" key="7">
    <source>
        <dbReference type="ARBA" id="ARBA00022786"/>
    </source>
</evidence>
<evidence type="ECO:0000256" key="8">
    <source>
        <dbReference type="ARBA" id="ARBA00022801"/>
    </source>
</evidence>
<evidence type="ECO:0000256" key="11">
    <source>
        <dbReference type="RuleBase" id="RU367088"/>
    </source>
</evidence>
<dbReference type="InterPro" id="IPR025257">
    <property type="entry name" value="MINDY-3/4_CD"/>
</dbReference>
<comment type="similarity">
    <text evidence="4 11">Belongs to the MINDY deubiquitinase family. FAM188 subfamily.</text>
</comment>
<evidence type="ECO:0000256" key="3">
    <source>
        <dbReference type="ARBA" id="ARBA00004123"/>
    </source>
</evidence>
<dbReference type="PANTHER" id="PTHR12473">
    <property type="entry name" value="UBIQUITIN CARBOXYL-TERMINAL HYDROLASE MINDY-4-RELATED"/>
    <property type="match status" value="1"/>
</dbReference>
<dbReference type="GO" id="GO:0006915">
    <property type="term" value="P:apoptotic process"/>
    <property type="evidence" value="ECO:0007669"/>
    <property type="project" value="UniProtKB-KW"/>
</dbReference>
<evidence type="ECO:0000259" key="12">
    <source>
        <dbReference type="SMART" id="SM01174"/>
    </source>
</evidence>
<evidence type="ECO:0000256" key="2">
    <source>
        <dbReference type="ARBA" id="ARBA00002107"/>
    </source>
</evidence>
<comment type="caution">
    <text evidence="13">The sequence shown here is derived from an EMBL/GenBank/DDBJ whole genome shotgun (WGS) entry which is preliminary data.</text>
</comment>
<dbReference type="Proteomes" id="UP000549157">
    <property type="component" value="Unassembled WGS sequence"/>
</dbReference>
<dbReference type="InterPro" id="IPR011992">
    <property type="entry name" value="EF-hand-dom_pair"/>
</dbReference>
<evidence type="ECO:0000256" key="1">
    <source>
        <dbReference type="ARBA" id="ARBA00000707"/>
    </source>
</evidence>
<dbReference type="Gene3D" id="1.10.238.10">
    <property type="entry name" value="EF-hand"/>
    <property type="match status" value="1"/>
</dbReference>
<dbReference type="OrthoDB" id="9981542at2759"/>
<keyword evidence="6" id="KW-0053">Apoptosis</keyword>
<evidence type="ECO:0000256" key="10">
    <source>
        <dbReference type="ARBA" id="ARBA00023242"/>
    </source>
</evidence>
<dbReference type="EMBL" id="VWYL01030048">
    <property type="protein sequence ID" value="NXR41907.1"/>
    <property type="molecule type" value="Genomic_DNA"/>
</dbReference>
<dbReference type="GO" id="GO:0004843">
    <property type="term" value="F:cysteine-type deubiquitinase activity"/>
    <property type="evidence" value="ECO:0007669"/>
    <property type="project" value="UniProtKB-UniRule"/>
</dbReference>
<dbReference type="GO" id="GO:0005634">
    <property type="term" value="C:nucleus"/>
    <property type="evidence" value="ECO:0007669"/>
    <property type="project" value="UniProtKB-SubCell"/>
</dbReference>
<feature type="domain" description="Deubiquitinating enzyme MINDY-3/4 conserved" evidence="12">
    <location>
        <begin position="19"/>
        <end position="268"/>
    </location>
</feature>
<feature type="non-terminal residue" evidence="13">
    <location>
        <position position="1"/>
    </location>
</feature>
<dbReference type="GO" id="GO:0006508">
    <property type="term" value="P:proteolysis"/>
    <property type="evidence" value="ECO:0007669"/>
    <property type="project" value="UniProtKB-KW"/>
</dbReference>
<evidence type="ECO:0000256" key="4">
    <source>
        <dbReference type="ARBA" id="ARBA00011074"/>
    </source>
</evidence>
<keyword evidence="5 11" id="KW-0645">Protease</keyword>
<organism evidence="13 14">
    <name type="scientific">Zosterops hypoxanthus</name>
    <dbReference type="NCBI Taxonomy" id="2485327"/>
    <lineage>
        <taxon>Eukaryota</taxon>
        <taxon>Metazoa</taxon>
        <taxon>Chordata</taxon>
        <taxon>Craniata</taxon>
        <taxon>Vertebrata</taxon>
        <taxon>Euteleostomi</taxon>
        <taxon>Archelosauria</taxon>
        <taxon>Archosauria</taxon>
        <taxon>Dinosauria</taxon>
        <taxon>Saurischia</taxon>
        <taxon>Theropoda</taxon>
        <taxon>Coelurosauria</taxon>
        <taxon>Aves</taxon>
        <taxon>Neognathae</taxon>
        <taxon>Neoaves</taxon>
        <taxon>Telluraves</taxon>
        <taxon>Australaves</taxon>
        <taxon>Passeriformes</taxon>
        <taxon>Sylvioidea</taxon>
        <taxon>Zosteropidae</taxon>
        <taxon>Zosterops</taxon>
    </lineage>
</organism>
<comment type="function">
    <text evidence="2 11">Hydrolase that can remove 'Lys-48'-linked conjugated ubiquitin from proteins.</text>
</comment>
<evidence type="ECO:0000256" key="6">
    <source>
        <dbReference type="ARBA" id="ARBA00022703"/>
    </source>
</evidence>
<dbReference type="AlphaFoldDB" id="A0A7L2L2I6"/>
<evidence type="ECO:0000256" key="5">
    <source>
        <dbReference type="ARBA" id="ARBA00022670"/>
    </source>
</evidence>
<evidence type="ECO:0000313" key="14">
    <source>
        <dbReference type="Proteomes" id="UP000549157"/>
    </source>
</evidence>
<dbReference type="InterPro" id="IPR039785">
    <property type="entry name" value="MINY3/4"/>
</dbReference>
<keyword evidence="14" id="KW-1185">Reference proteome</keyword>
<evidence type="ECO:0000256" key="9">
    <source>
        <dbReference type="ARBA" id="ARBA00022807"/>
    </source>
</evidence>
<keyword evidence="10" id="KW-0539">Nucleus</keyword>
<comment type="subcellular location">
    <subcellularLocation>
        <location evidence="3">Nucleus</location>
    </subcellularLocation>
</comment>
<comment type="catalytic activity">
    <reaction evidence="1 11">
        <text>Thiol-dependent hydrolysis of ester, thioester, amide, peptide and isopeptide bonds formed by the C-terminal Gly of ubiquitin (a 76-residue protein attached to proteins as an intracellular targeting signal).</text>
        <dbReference type="EC" id="3.4.19.12"/>
    </reaction>
</comment>
<gene>
    <name evidence="13" type="primary">Mindy3_1</name>
    <name evidence="13" type="ORF">ZOSHYP_R14628</name>
</gene>
<proteinExistence type="inferred from homology"/>
<keyword evidence="8 11" id="KW-0378">Hydrolase</keyword>
<dbReference type="GO" id="GO:0071108">
    <property type="term" value="P:protein K48-linked deubiquitination"/>
    <property type="evidence" value="ECO:0007669"/>
    <property type="project" value="InterPro"/>
</dbReference>
<keyword evidence="9 11" id="KW-0788">Thiol protease</keyword>